<dbReference type="EMBL" id="KE356561">
    <property type="protein sequence ID" value="ERG95003.1"/>
    <property type="molecule type" value="Genomic_DNA"/>
</dbReference>
<evidence type="ECO:0000256" key="1">
    <source>
        <dbReference type="SAM" id="MobiDB-lite"/>
    </source>
</evidence>
<evidence type="ECO:0000313" key="2">
    <source>
        <dbReference type="EMBL" id="ERG95003.1"/>
    </source>
</evidence>
<feature type="compositionally biased region" description="Polar residues" evidence="1">
    <location>
        <begin position="59"/>
        <end position="76"/>
    </location>
</feature>
<feature type="region of interest" description="Disordered" evidence="1">
    <location>
        <begin position="1"/>
        <end position="22"/>
    </location>
</feature>
<accession>U1NE31</accession>
<name>U1NE31_9EURY</name>
<organism evidence="2 3">
    <name type="scientific">Haloquadratum walsbyi J07HQW2</name>
    <dbReference type="NCBI Taxonomy" id="1238425"/>
    <lineage>
        <taxon>Archaea</taxon>
        <taxon>Methanobacteriati</taxon>
        <taxon>Methanobacteriota</taxon>
        <taxon>Stenosarchaea group</taxon>
        <taxon>Halobacteria</taxon>
        <taxon>Halobacteriales</taxon>
        <taxon>Haloferacaceae</taxon>
        <taxon>Haloquadratum</taxon>
    </lineage>
</organism>
<feature type="region of interest" description="Disordered" evidence="1">
    <location>
        <begin position="54"/>
        <end position="76"/>
    </location>
</feature>
<dbReference type="STRING" id="1238425.J07HQW2_01447"/>
<dbReference type="eggNOG" id="arCOG00679">
    <property type="taxonomic scope" value="Archaea"/>
</dbReference>
<proteinExistence type="predicted"/>
<gene>
    <name evidence="2" type="ORF">J07HQW2_01447</name>
</gene>
<dbReference type="Proteomes" id="UP000030710">
    <property type="component" value="Unassembled WGS sequence"/>
</dbReference>
<dbReference type="HOGENOM" id="CLU_2645827_0_0_2"/>
<protein>
    <submittedName>
        <fullName evidence="2">Uncharacterized protein</fullName>
    </submittedName>
</protein>
<feature type="compositionally biased region" description="Basic and acidic residues" evidence="1">
    <location>
        <begin position="1"/>
        <end position="13"/>
    </location>
</feature>
<evidence type="ECO:0000313" key="3">
    <source>
        <dbReference type="Proteomes" id="UP000030710"/>
    </source>
</evidence>
<sequence length="76" mass="7821">MSRVWAGRDDNADKNGALNTGKRAFGQVPETAVRGGAGAGLAQPDTQIIVQRDEEPANLSVSVSVDSIPSGGTAQR</sequence>
<reference evidence="2 3" key="1">
    <citation type="journal article" date="2013" name="PLoS ONE">
        <title>Assembly-driven community genomics of a hypersaline microbial ecosystem.</title>
        <authorList>
            <person name="Podell S."/>
            <person name="Ugalde J.A."/>
            <person name="Narasingarao P."/>
            <person name="Banfield J.F."/>
            <person name="Heidelberg K.B."/>
            <person name="Allen E.E."/>
        </authorList>
    </citation>
    <scope>NUCLEOTIDE SEQUENCE [LARGE SCALE GENOMIC DNA]</scope>
    <source>
        <strain evidence="3">J07HQW2</strain>
    </source>
</reference>
<dbReference type="AlphaFoldDB" id="U1NE31"/>